<dbReference type="Proteomes" id="UP000053864">
    <property type="component" value="Unassembled WGS sequence"/>
</dbReference>
<feature type="compositionally biased region" description="Basic and acidic residues" evidence="1">
    <location>
        <begin position="9"/>
        <end position="20"/>
    </location>
</feature>
<dbReference type="Proteomes" id="UP000053236">
    <property type="component" value="Unassembled WGS sequence"/>
</dbReference>
<evidence type="ECO:0000256" key="1">
    <source>
        <dbReference type="SAM" id="MobiDB-lite"/>
    </source>
</evidence>
<reference evidence="3 4" key="2">
    <citation type="submission" date="2013-11" db="EMBL/GenBank/DDBJ databases">
        <title>The Genome Sequence of Phytophthora parasitica CJ05E6.</title>
        <authorList>
            <consortium name="The Broad Institute Genomics Platform"/>
            <person name="Russ C."/>
            <person name="Tyler B."/>
            <person name="Panabieres F."/>
            <person name="Shan W."/>
            <person name="Tripathy S."/>
            <person name="Grunwald N."/>
            <person name="Machado M."/>
            <person name="Johnson C.S."/>
            <person name="Arredondo F."/>
            <person name="Hong C."/>
            <person name="Coffey M."/>
            <person name="Young S.K."/>
            <person name="Zeng Q."/>
            <person name="Gargeya S."/>
            <person name="Fitzgerald M."/>
            <person name="Abouelleil A."/>
            <person name="Alvarado L."/>
            <person name="Chapman S.B."/>
            <person name="Gainer-Dewar J."/>
            <person name="Goldberg J."/>
            <person name="Griggs A."/>
            <person name="Gujja S."/>
            <person name="Hansen M."/>
            <person name="Howarth C."/>
            <person name="Imamovic A."/>
            <person name="Ireland A."/>
            <person name="Larimer J."/>
            <person name="McCowan C."/>
            <person name="Murphy C."/>
            <person name="Pearson M."/>
            <person name="Poon T.W."/>
            <person name="Priest M."/>
            <person name="Roberts A."/>
            <person name="Saif S."/>
            <person name="Shea T."/>
            <person name="Sykes S."/>
            <person name="Wortman J."/>
            <person name="Nusbaum C."/>
            <person name="Birren B."/>
        </authorList>
    </citation>
    <scope>NUCLEOTIDE SEQUENCE [LARGE SCALE GENOMIC DNA]</scope>
    <source>
        <strain evidence="3 4">CJ05E6</strain>
    </source>
</reference>
<evidence type="ECO:0000313" key="3">
    <source>
        <dbReference type="EMBL" id="ETL49747.1"/>
    </source>
</evidence>
<organism evidence="3 4">
    <name type="scientific">Phytophthora nicotianae</name>
    <name type="common">Potato buckeye rot agent</name>
    <name type="synonym">Phytophthora parasitica</name>
    <dbReference type="NCBI Taxonomy" id="4792"/>
    <lineage>
        <taxon>Eukaryota</taxon>
        <taxon>Sar</taxon>
        <taxon>Stramenopiles</taxon>
        <taxon>Oomycota</taxon>
        <taxon>Peronosporomycetes</taxon>
        <taxon>Peronosporales</taxon>
        <taxon>Peronosporaceae</taxon>
        <taxon>Phytophthora</taxon>
    </lineage>
</organism>
<evidence type="ECO:0000313" key="2">
    <source>
        <dbReference type="EMBL" id="ETK96382.1"/>
    </source>
</evidence>
<feature type="region of interest" description="Disordered" evidence="1">
    <location>
        <begin position="1"/>
        <end position="28"/>
    </location>
</feature>
<reference evidence="2" key="1">
    <citation type="submission" date="2013-11" db="EMBL/GenBank/DDBJ databases">
        <title>The Genome Sequence of Phytophthora parasitica CJ02B3.</title>
        <authorList>
            <consortium name="The Broad Institute Genomics Platform"/>
            <person name="Russ C."/>
            <person name="Tyler B."/>
            <person name="Panabieres F."/>
            <person name="Shan W."/>
            <person name="Tripathy S."/>
            <person name="Grunwald N."/>
            <person name="Machado M."/>
            <person name="Johnson C.S."/>
            <person name="Arredondo F."/>
            <person name="Hong C."/>
            <person name="Coffey M."/>
            <person name="Young S.K."/>
            <person name="Zeng Q."/>
            <person name="Gargeya S."/>
            <person name="Fitzgerald M."/>
            <person name="Abouelleil A."/>
            <person name="Alvarado L."/>
            <person name="Chapman S.B."/>
            <person name="Gainer-Dewar J."/>
            <person name="Goldberg J."/>
            <person name="Griggs A."/>
            <person name="Gujja S."/>
            <person name="Hansen M."/>
            <person name="Howarth C."/>
            <person name="Imamovic A."/>
            <person name="Ireland A."/>
            <person name="Larimer J."/>
            <person name="McCowan C."/>
            <person name="Murphy C."/>
            <person name="Pearson M."/>
            <person name="Poon T.W."/>
            <person name="Priest M."/>
            <person name="Roberts A."/>
            <person name="Saif S."/>
            <person name="Shea T."/>
            <person name="Sykes S."/>
            <person name="Wortman J."/>
            <person name="Nusbaum C."/>
            <person name="Birren B."/>
        </authorList>
    </citation>
    <scope>NUCLEOTIDE SEQUENCE [LARGE SCALE GENOMIC DNA]</scope>
    <source>
        <strain evidence="2">CJ02B3</strain>
    </source>
</reference>
<dbReference type="EMBL" id="KI684063">
    <property type="protein sequence ID" value="ETK96382.1"/>
    <property type="molecule type" value="Genomic_DNA"/>
</dbReference>
<gene>
    <name evidence="2" type="ORF">L915_00858</name>
    <name evidence="3" type="ORF">L916_00848</name>
</gene>
<evidence type="ECO:0000313" key="4">
    <source>
        <dbReference type="Proteomes" id="UP000053864"/>
    </source>
</evidence>
<dbReference type="AlphaFoldDB" id="W2JVD4"/>
<sequence length="48" mass="5511">MSLGAQNFEEGRRGRGERRISRGRPTLTPDHEVRRLSWALSHGDRPIV</sequence>
<proteinExistence type="predicted"/>
<protein>
    <recommendedName>
        <fullName evidence="5">Transposase Tc1-like domain-containing protein</fullName>
    </recommendedName>
</protein>
<accession>W2JVD4</accession>
<evidence type="ECO:0008006" key="5">
    <source>
        <dbReference type="Google" id="ProtNLM"/>
    </source>
</evidence>
<dbReference type="EMBL" id="KI670536">
    <property type="protein sequence ID" value="ETL49747.1"/>
    <property type="molecule type" value="Genomic_DNA"/>
</dbReference>
<name>W2JVD4_PHYNI</name>